<organism evidence="11 12">
    <name type="scientific">Undibacterium jejuense</name>
    <dbReference type="NCBI Taxonomy" id="1344949"/>
    <lineage>
        <taxon>Bacteria</taxon>
        <taxon>Pseudomonadati</taxon>
        <taxon>Pseudomonadota</taxon>
        <taxon>Betaproteobacteria</taxon>
        <taxon>Burkholderiales</taxon>
        <taxon>Oxalobacteraceae</taxon>
        <taxon>Undibacterium</taxon>
    </lineage>
</organism>
<evidence type="ECO:0000256" key="6">
    <source>
        <dbReference type="ARBA" id="ARBA00022989"/>
    </source>
</evidence>
<dbReference type="GO" id="GO:0022857">
    <property type="term" value="F:transmembrane transporter activity"/>
    <property type="evidence" value="ECO:0007669"/>
    <property type="project" value="UniProtKB-UniRule"/>
</dbReference>
<comment type="function">
    <text evidence="9">Part of the tripartite ATP-independent periplasmic (TRAP) transport system.</text>
</comment>
<gene>
    <name evidence="11" type="ORF">H8K32_14525</name>
</gene>
<evidence type="ECO:0000256" key="3">
    <source>
        <dbReference type="ARBA" id="ARBA00022475"/>
    </source>
</evidence>
<evidence type="ECO:0000256" key="1">
    <source>
        <dbReference type="ARBA" id="ARBA00004429"/>
    </source>
</evidence>
<evidence type="ECO:0000256" key="7">
    <source>
        <dbReference type="ARBA" id="ARBA00023136"/>
    </source>
</evidence>
<dbReference type="GO" id="GO:0015740">
    <property type="term" value="P:C4-dicarboxylate transport"/>
    <property type="evidence" value="ECO:0007669"/>
    <property type="project" value="TreeGrafter"/>
</dbReference>
<proteinExistence type="inferred from homology"/>
<dbReference type="EMBL" id="JACOFV010000013">
    <property type="protein sequence ID" value="MBC3863319.1"/>
    <property type="molecule type" value="Genomic_DNA"/>
</dbReference>
<evidence type="ECO:0000313" key="12">
    <source>
        <dbReference type="Proteomes" id="UP000634011"/>
    </source>
</evidence>
<dbReference type="AlphaFoldDB" id="A0A923HGI2"/>
<dbReference type="InterPro" id="IPR055348">
    <property type="entry name" value="DctQ"/>
</dbReference>
<dbReference type="GO" id="GO:0005886">
    <property type="term" value="C:plasma membrane"/>
    <property type="evidence" value="ECO:0007669"/>
    <property type="project" value="UniProtKB-SubCell"/>
</dbReference>
<comment type="caution">
    <text evidence="9">Lacks conserved residue(s) required for the propagation of feature annotation.</text>
</comment>
<feature type="transmembrane region" description="Helical" evidence="9">
    <location>
        <begin position="133"/>
        <end position="154"/>
    </location>
</feature>
<sequence length="184" mass="20806">MKYLNRLEESLITSLMISATCIIFIAVLHRFASTIPVPFIQDPLLALNLSWAQELCVFMFVWMAKFGAAYGVREGIHVGVDVLLNRLHPKNRQKLILFGLCGGMLFTATVGTLGAMFVWGIAHTDQISEEIHIPMWLIYLCIPLGSYLMCFRFFEVAIVFFRTGDLPHHDIAHVEGLENYEGAK</sequence>
<comment type="similarity">
    <text evidence="8 9">Belongs to the TRAP transporter small permease family.</text>
</comment>
<keyword evidence="4 9" id="KW-0997">Cell inner membrane</keyword>
<evidence type="ECO:0000313" key="11">
    <source>
        <dbReference type="EMBL" id="MBC3863319.1"/>
    </source>
</evidence>
<feature type="transmembrane region" description="Helical" evidence="9">
    <location>
        <begin position="95"/>
        <end position="121"/>
    </location>
</feature>
<evidence type="ECO:0000256" key="8">
    <source>
        <dbReference type="ARBA" id="ARBA00038436"/>
    </source>
</evidence>
<dbReference type="PANTHER" id="PTHR35011">
    <property type="entry name" value="2,3-DIKETO-L-GULONATE TRAP TRANSPORTER SMALL PERMEASE PROTEIN YIAM"/>
    <property type="match status" value="1"/>
</dbReference>
<feature type="domain" description="Tripartite ATP-independent periplasmic transporters DctQ component" evidence="10">
    <location>
        <begin position="46"/>
        <end position="158"/>
    </location>
</feature>
<evidence type="ECO:0000256" key="4">
    <source>
        <dbReference type="ARBA" id="ARBA00022519"/>
    </source>
</evidence>
<dbReference type="PANTHER" id="PTHR35011:SF2">
    <property type="entry name" value="2,3-DIKETO-L-GULONATE TRAP TRANSPORTER SMALL PERMEASE PROTEIN YIAM"/>
    <property type="match status" value="1"/>
</dbReference>
<evidence type="ECO:0000259" key="10">
    <source>
        <dbReference type="Pfam" id="PF04290"/>
    </source>
</evidence>
<dbReference type="InterPro" id="IPR007387">
    <property type="entry name" value="TRAP_DctQ"/>
</dbReference>
<dbReference type="Proteomes" id="UP000634011">
    <property type="component" value="Unassembled WGS sequence"/>
</dbReference>
<feature type="transmembrane region" description="Helical" evidence="9">
    <location>
        <begin position="12"/>
        <end position="32"/>
    </location>
</feature>
<comment type="subcellular location">
    <subcellularLocation>
        <location evidence="1 9">Cell inner membrane</location>
        <topology evidence="1 9">Multi-pass membrane protein</topology>
    </subcellularLocation>
</comment>
<comment type="subunit">
    <text evidence="9">The complex comprises the extracytoplasmic solute receptor protein and the two transmembrane proteins.</text>
</comment>
<evidence type="ECO:0000256" key="9">
    <source>
        <dbReference type="RuleBase" id="RU369079"/>
    </source>
</evidence>
<keyword evidence="5 9" id="KW-0812">Transmembrane</keyword>
<dbReference type="RefSeq" id="WP_186913255.1">
    <property type="nucleotide sequence ID" value="NZ_JACOFV010000013.1"/>
</dbReference>
<keyword evidence="12" id="KW-1185">Reference proteome</keyword>
<evidence type="ECO:0000256" key="2">
    <source>
        <dbReference type="ARBA" id="ARBA00022448"/>
    </source>
</evidence>
<evidence type="ECO:0000256" key="5">
    <source>
        <dbReference type="ARBA" id="ARBA00022692"/>
    </source>
</evidence>
<comment type="caution">
    <text evidence="11">The sequence shown here is derived from an EMBL/GenBank/DDBJ whole genome shotgun (WGS) entry which is preliminary data.</text>
</comment>
<name>A0A923HGI2_9BURK</name>
<protein>
    <recommendedName>
        <fullName evidence="9">TRAP transporter small permease protein</fullName>
    </recommendedName>
</protein>
<dbReference type="Pfam" id="PF04290">
    <property type="entry name" value="DctQ"/>
    <property type="match status" value="1"/>
</dbReference>
<accession>A0A923HGI2</accession>
<keyword evidence="6 9" id="KW-1133">Transmembrane helix</keyword>
<reference evidence="11" key="1">
    <citation type="submission" date="2020-08" db="EMBL/GenBank/DDBJ databases">
        <title>Novel species isolated from subtropical streams in China.</title>
        <authorList>
            <person name="Lu H."/>
        </authorList>
    </citation>
    <scope>NUCLEOTIDE SEQUENCE</scope>
    <source>
        <strain evidence="11">KACC 12607</strain>
    </source>
</reference>
<keyword evidence="7 9" id="KW-0472">Membrane</keyword>
<keyword evidence="3" id="KW-1003">Cell membrane</keyword>
<keyword evidence="2 9" id="KW-0813">Transport</keyword>